<accession>A0A481Z171</accession>
<dbReference type="InterPro" id="IPR003593">
    <property type="entry name" value="AAA+_ATPase"/>
</dbReference>
<dbReference type="InterPro" id="IPR003959">
    <property type="entry name" value="ATPase_AAA_core"/>
</dbReference>
<dbReference type="InterPro" id="IPR008921">
    <property type="entry name" value="DNA_pol3_clamp-load_cplx_C"/>
</dbReference>
<name>A0A481Z171_9VIRU</name>
<dbReference type="FunFam" id="3.40.50.300:FF:000952">
    <property type="entry name" value="Replication factor C subunit 2"/>
    <property type="match status" value="1"/>
</dbReference>
<protein>
    <submittedName>
        <fullName evidence="8">Replication factor C protein</fullName>
    </submittedName>
</protein>
<dbReference type="CDD" id="cd00009">
    <property type="entry name" value="AAA"/>
    <property type="match status" value="1"/>
</dbReference>
<sequence>MINFEDPIGLNNNNNNNKKNIPKRKSKRVPWVDKYRPKKLDDIIYQNAVVSMLKTVIKKGNLPHLLLYGPSGCGKTSVALCIAMELFGPRKIKDRIIELNASDERGINVVRNKIISFAKGAIGNGDPKYPSPPYKIIILDEADAMTTEAQSALRKTIEKYSHITRFIFICNYIRPIIGPIISRCVIFRLKPITKTLMSTKLIYIAENEGIKIGKNIINYITSVVDGDMRRAIMLLQNLKYIYNTNGIITIDDINYVIAFMPKKIIDDIKQCCIYSSDGISYENLEASATDFTKIIHIANQIILCGYPIYGVMKQIHDMVISNDHITDKMKCIICEQLSIVDDRLLNNGDEYLQLLSVLLCIKRVTMNIKVNI</sequence>
<dbReference type="SUPFAM" id="SSF48019">
    <property type="entry name" value="post-AAA+ oligomerization domain-like"/>
    <property type="match status" value="1"/>
</dbReference>
<dbReference type="InterPro" id="IPR050238">
    <property type="entry name" value="DNA_Rep/Repair_Clamp_Loader"/>
</dbReference>
<evidence type="ECO:0000259" key="7">
    <source>
        <dbReference type="SMART" id="SM00382"/>
    </source>
</evidence>
<dbReference type="Gene3D" id="1.10.8.60">
    <property type="match status" value="1"/>
</dbReference>
<dbReference type="Gene3D" id="1.20.272.10">
    <property type="match status" value="1"/>
</dbReference>
<keyword evidence="4" id="KW-0067">ATP-binding</keyword>
<dbReference type="GO" id="GO:0003677">
    <property type="term" value="F:DNA binding"/>
    <property type="evidence" value="ECO:0007669"/>
    <property type="project" value="InterPro"/>
</dbReference>
<evidence type="ECO:0000256" key="2">
    <source>
        <dbReference type="ARBA" id="ARBA00022705"/>
    </source>
</evidence>
<gene>
    <name evidence="8" type="ORF">LCMiAC01_01130</name>
</gene>
<comment type="similarity">
    <text evidence="1">Belongs to the activator 1 small subunits family. RfcS subfamily.</text>
</comment>
<keyword evidence="3" id="KW-0547">Nucleotide-binding</keyword>
<reference evidence="8" key="1">
    <citation type="journal article" date="2019" name="MBio">
        <title>Virus Genomes from Deep Sea Sediments Expand the Ocean Megavirome and Support Independent Origins of Viral Gigantism.</title>
        <authorList>
            <person name="Backstrom D."/>
            <person name="Yutin N."/>
            <person name="Jorgensen S.L."/>
            <person name="Dharamshi J."/>
            <person name="Homa F."/>
            <person name="Zaremba-Niedwiedzka K."/>
            <person name="Spang A."/>
            <person name="Wolf Y.I."/>
            <person name="Koonin E.V."/>
            <person name="Ettema T.J."/>
        </authorList>
    </citation>
    <scope>NUCLEOTIDE SEQUENCE</scope>
</reference>
<dbReference type="CDD" id="cd18140">
    <property type="entry name" value="HLD_clamp_RFC"/>
    <property type="match status" value="1"/>
</dbReference>
<dbReference type="InterPro" id="IPR013748">
    <property type="entry name" value="Rep_factorC_C"/>
</dbReference>
<dbReference type="PANTHER" id="PTHR11669:SF20">
    <property type="entry name" value="REPLICATION FACTOR C SUBUNIT 4"/>
    <property type="match status" value="1"/>
</dbReference>
<dbReference type="GO" id="GO:0006261">
    <property type="term" value="P:DNA-templated DNA replication"/>
    <property type="evidence" value="ECO:0007669"/>
    <property type="project" value="TreeGrafter"/>
</dbReference>
<organism evidence="8">
    <name type="scientific">Mimivirus LCMiAC01</name>
    <dbReference type="NCBI Taxonomy" id="2506608"/>
    <lineage>
        <taxon>Viruses</taxon>
        <taxon>Varidnaviria</taxon>
        <taxon>Bamfordvirae</taxon>
        <taxon>Nucleocytoviricota</taxon>
        <taxon>Megaviricetes</taxon>
        <taxon>Imitervirales</taxon>
        <taxon>Mimiviridae</taxon>
        <taxon>Klosneuvirinae</taxon>
    </lineage>
</organism>
<dbReference type="GO" id="GO:0003689">
    <property type="term" value="F:DNA clamp loader activity"/>
    <property type="evidence" value="ECO:0007669"/>
    <property type="project" value="TreeGrafter"/>
</dbReference>
<dbReference type="Pfam" id="PF00004">
    <property type="entry name" value="AAA"/>
    <property type="match status" value="1"/>
</dbReference>
<dbReference type="Gene3D" id="3.40.50.300">
    <property type="entry name" value="P-loop containing nucleotide triphosphate hydrolases"/>
    <property type="match status" value="1"/>
</dbReference>
<evidence type="ECO:0000256" key="1">
    <source>
        <dbReference type="ARBA" id="ARBA00009668"/>
    </source>
</evidence>
<evidence type="ECO:0000256" key="3">
    <source>
        <dbReference type="ARBA" id="ARBA00022741"/>
    </source>
</evidence>
<evidence type="ECO:0000256" key="6">
    <source>
        <dbReference type="SAM" id="MobiDB-lite"/>
    </source>
</evidence>
<proteinExistence type="inferred from homology"/>
<dbReference type="PANTHER" id="PTHR11669">
    <property type="entry name" value="REPLICATION FACTOR C / DNA POLYMERASE III GAMMA-TAU SUBUNIT"/>
    <property type="match status" value="1"/>
</dbReference>
<dbReference type="GO" id="GO:0016887">
    <property type="term" value="F:ATP hydrolysis activity"/>
    <property type="evidence" value="ECO:0007669"/>
    <property type="project" value="InterPro"/>
</dbReference>
<dbReference type="SUPFAM" id="SSF52540">
    <property type="entry name" value="P-loop containing nucleoside triphosphate hydrolases"/>
    <property type="match status" value="1"/>
</dbReference>
<feature type="region of interest" description="Disordered" evidence="6">
    <location>
        <begin position="1"/>
        <end position="28"/>
    </location>
</feature>
<dbReference type="Pfam" id="PF08542">
    <property type="entry name" value="Rep_fac_C"/>
    <property type="match status" value="1"/>
</dbReference>
<keyword evidence="2" id="KW-0235">DNA replication</keyword>
<dbReference type="SMART" id="SM00382">
    <property type="entry name" value="AAA"/>
    <property type="match status" value="1"/>
</dbReference>
<evidence type="ECO:0000313" key="8">
    <source>
        <dbReference type="EMBL" id="QBK88436.1"/>
    </source>
</evidence>
<feature type="domain" description="AAA+ ATPase" evidence="7">
    <location>
        <begin position="61"/>
        <end position="193"/>
    </location>
</feature>
<dbReference type="InterPro" id="IPR027417">
    <property type="entry name" value="P-loop_NTPase"/>
</dbReference>
<evidence type="ECO:0000256" key="5">
    <source>
        <dbReference type="ARBA" id="ARBA00058986"/>
    </source>
</evidence>
<comment type="function">
    <text evidence="5">Part of the RFC clamp loader complex which loads the PCNA sliding clamp onto DNA.</text>
</comment>
<dbReference type="InterPro" id="IPR047854">
    <property type="entry name" value="RFC_lid"/>
</dbReference>
<dbReference type="GO" id="GO:0006281">
    <property type="term" value="P:DNA repair"/>
    <property type="evidence" value="ECO:0007669"/>
    <property type="project" value="TreeGrafter"/>
</dbReference>
<dbReference type="EMBL" id="MK500389">
    <property type="protein sequence ID" value="QBK88436.1"/>
    <property type="molecule type" value="Genomic_DNA"/>
</dbReference>
<evidence type="ECO:0000256" key="4">
    <source>
        <dbReference type="ARBA" id="ARBA00022840"/>
    </source>
</evidence>
<dbReference type="GO" id="GO:0005524">
    <property type="term" value="F:ATP binding"/>
    <property type="evidence" value="ECO:0007669"/>
    <property type="project" value="UniProtKB-KW"/>
</dbReference>